<organism evidence="1 2">
    <name type="scientific">Ceratodon purpureus</name>
    <name type="common">Fire moss</name>
    <name type="synonym">Dicranum purpureum</name>
    <dbReference type="NCBI Taxonomy" id="3225"/>
    <lineage>
        <taxon>Eukaryota</taxon>
        <taxon>Viridiplantae</taxon>
        <taxon>Streptophyta</taxon>
        <taxon>Embryophyta</taxon>
        <taxon>Bryophyta</taxon>
        <taxon>Bryophytina</taxon>
        <taxon>Bryopsida</taxon>
        <taxon>Dicranidae</taxon>
        <taxon>Pseudoditrichales</taxon>
        <taxon>Ditrichaceae</taxon>
        <taxon>Ceratodon</taxon>
    </lineage>
</organism>
<comment type="caution">
    <text evidence="1">The sequence shown here is derived from an EMBL/GenBank/DDBJ whole genome shotgun (WGS) entry which is preliminary data.</text>
</comment>
<evidence type="ECO:0000313" key="2">
    <source>
        <dbReference type="Proteomes" id="UP000822688"/>
    </source>
</evidence>
<proteinExistence type="predicted"/>
<dbReference type="EMBL" id="CM026421">
    <property type="protein sequence ID" value="KAG0591865.1"/>
    <property type="molecule type" value="Genomic_DNA"/>
</dbReference>
<keyword evidence="2" id="KW-1185">Reference proteome</keyword>
<dbReference type="Proteomes" id="UP000822688">
    <property type="component" value="Chromosome 1"/>
</dbReference>
<accession>A0A8T0J8N8</accession>
<name>A0A8T0J8N8_CERPU</name>
<gene>
    <name evidence="1" type="ORF">KC19_1G207400</name>
</gene>
<dbReference type="AlphaFoldDB" id="A0A8T0J8N8"/>
<evidence type="ECO:0000313" key="1">
    <source>
        <dbReference type="EMBL" id="KAG0591865.1"/>
    </source>
</evidence>
<reference evidence="1" key="1">
    <citation type="submission" date="2020-06" db="EMBL/GenBank/DDBJ databases">
        <title>WGS assembly of Ceratodon purpureus strain R40.</title>
        <authorList>
            <person name="Carey S.B."/>
            <person name="Jenkins J."/>
            <person name="Shu S."/>
            <person name="Lovell J.T."/>
            <person name="Sreedasyam A."/>
            <person name="Maumus F."/>
            <person name="Tiley G.P."/>
            <person name="Fernandez-Pozo N."/>
            <person name="Barry K."/>
            <person name="Chen C."/>
            <person name="Wang M."/>
            <person name="Lipzen A."/>
            <person name="Daum C."/>
            <person name="Saski C.A."/>
            <person name="Payton A.C."/>
            <person name="Mcbreen J.C."/>
            <person name="Conrad R.E."/>
            <person name="Kollar L.M."/>
            <person name="Olsson S."/>
            <person name="Huttunen S."/>
            <person name="Landis J.B."/>
            <person name="Wickett N.J."/>
            <person name="Johnson M.G."/>
            <person name="Rensing S.A."/>
            <person name="Grimwood J."/>
            <person name="Schmutz J."/>
            <person name="Mcdaniel S.F."/>
        </authorList>
    </citation>
    <scope>NUCLEOTIDE SEQUENCE</scope>
    <source>
        <strain evidence="1">R40</strain>
    </source>
</reference>
<sequence>MCRLETRSLSLNQIVRVAFVWNSRSYPSAQQMHLETSSHARVILGTVSSQRSPACLVIRRVLCMSNLVTFFVLSNLHVKVLVDVREGTFICSLSASLRFDLLGIVGERFGRSPRVLGVCVLVFPACLDSELATAQSCYRICCL</sequence>
<protein>
    <submittedName>
        <fullName evidence="1">Uncharacterized protein</fullName>
    </submittedName>
</protein>